<dbReference type="PRINTS" id="PR00081">
    <property type="entry name" value="GDHRDH"/>
</dbReference>
<dbReference type="PANTHER" id="PTHR42760">
    <property type="entry name" value="SHORT-CHAIN DEHYDROGENASES/REDUCTASES FAMILY MEMBER"/>
    <property type="match status" value="1"/>
</dbReference>
<name>A0A1N7SVP4_9BURK</name>
<accession>A0A1N7SVP4</accession>
<dbReference type="Gene3D" id="3.40.50.720">
    <property type="entry name" value="NAD(P)-binding Rossmann-like Domain"/>
    <property type="match status" value="1"/>
</dbReference>
<dbReference type="InterPro" id="IPR002347">
    <property type="entry name" value="SDR_fam"/>
</dbReference>
<organism evidence="3 4">
    <name type="scientific">Paraburkholderia piptadeniae</name>
    <dbReference type="NCBI Taxonomy" id="1701573"/>
    <lineage>
        <taxon>Bacteria</taxon>
        <taxon>Pseudomonadati</taxon>
        <taxon>Pseudomonadota</taxon>
        <taxon>Betaproteobacteria</taxon>
        <taxon>Burkholderiales</taxon>
        <taxon>Burkholderiaceae</taxon>
        <taxon>Paraburkholderia</taxon>
    </lineage>
</organism>
<comment type="similarity">
    <text evidence="1">Belongs to the short-chain dehydrogenases/reductases (SDR) family.</text>
</comment>
<dbReference type="PRINTS" id="PR00080">
    <property type="entry name" value="SDRFAMILY"/>
</dbReference>
<dbReference type="InterPro" id="IPR020904">
    <property type="entry name" value="Sc_DH/Rdtase_CS"/>
</dbReference>
<evidence type="ECO:0000256" key="2">
    <source>
        <dbReference type="ARBA" id="ARBA00023002"/>
    </source>
</evidence>
<dbReference type="InterPro" id="IPR036291">
    <property type="entry name" value="NAD(P)-bd_dom_sf"/>
</dbReference>
<keyword evidence="2 3" id="KW-0560">Oxidoreductase</keyword>
<dbReference type="EC" id="1.1.1.69" evidence="3"/>
<sequence length="274" mass="28788">MPSLFDLDGRTALVTGSTRGIGLALAEGLAQAGARVIINGTREQAVADAVAALNAKLPPAQRANDRANGRAIERAIERAIGRAFDVTDEAAVSAAFEHWDSEGIHVDILVNNAGIQFRQPLVDLKLADWQRVIDTNLTAAFIVGREAARRMIARGAGGKIINIGSLTSEAARATVGAYTAAKGGIKMLTRAMSAEWAAHNIQANAIGPGYILTDMNAPLVANASFDAWVKSSNPAQRWGKPEELVGTAVYLASAASSYVNGQIIYVDGGWLAVL</sequence>
<proteinExistence type="inferred from homology"/>
<dbReference type="PROSITE" id="PS00061">
    <property type="entry name" value="ADH_SHORT"/>
    <property type="match status" value="1"/>
</dbReference>
<dbReference type="EMBL" id="CYGY02000121">
    <property type="protein sequence ID" value="SIT51413.1"/>
    <property type="molecule type" value="Genomic_DNA"/>
</dbReference>
<dbReference type="RefSeq" id="WP_087739913.1">
    <property type="nucleotide sequence ID" value="NZ_CYGY02000121.1"/>
</dbReference>
<dbReference type="SUPFAM" id="SSF51735">
    <property type="entry name" value="NAD(P)-binding Rossmann-fold domains"/>
    <property type="match status" value="1"/>
</dbReference>
<evidence type="ECO:0000313" key="3">
    <source>
        <dbReference type="EMBL" id="SIT51413.1"/>
    </source>
</evidence>
<dbReference type="Proteomes" id="UP000195569">
    <property type="component" value="Unassembled WGS sequence"/>
</dbReference>
<evidence type="ECO:0000313" key="4">
    <source>
        <dbReference type="Proteomes" id="UP000195569"/>
    </source>
</evidence>
<dbReference type="FunFam" id="3.40.50.720:FF:000084">
    <property type="entry name" value="Short-chain dehydrogenase reductase"/>
    <property type="match status" value="1"/>
</dbReference>
<dbReference type="GO" id="GO:0008874">
    <property type="term" value="F:gluconate 5-dehydrogenase activity"/>
    <property type="evidence" value="ECO:0007669"/>
    <property type="project" value="UniProtKB-EC"/>
</dbReference>
<reference evidence="3" key="1">
    <citation type="submission" date="2016-12" db="EMBL/GenBank/DDBJ databases">
        <authorList>
            <person name="Moulin L."/>
        </authorList>
    </citation>
    <scope>NUCLEOTIDE SEQUENCE [LARGE SCALE GENOMIC DNA]</scope>
    <source>
        <strain evidence="3">STM 7183</strain>
    </source>
</reference>
<dbReference type="Pfam" id="PF13561">
    <property type="entry name" value="adh_short_C2"/>
    <property type="match status" value="1"/>
</dbReference>
<dbReference type="AlphaFoldDB" id="A0A1N7SVP4"/>
<evidence type="ECO:0000256" key="1">
    <source>
        <dbReference type="ARBA" id="ARBA00006484"/>
    </source>
</evidence>
<dbReference type="PANTHER" id="PTHR42760:SF115">
    <property type="entry name" value="3-OXOACYL-[ACYL-CARRIER-PROTEIN] REDUCTASE FABG"/>
    <property type="match status" value="1"/>
</dbReference>
<dbReference type="OrthoDB" id="8653364at2"/>
<gene>
    <name evidence="3" type="primary">gno</name>
    <name evidence="3" type="ORF">BN2476_1210003</name>
</gene>
<protein>
    <submittedName>
        <fullName evidence="3">Gluconate 5-dehydrogenase</fullName>
        <ecNumber evidence="3">1.1.1.69</ecNumber>
    </submittedName>
</protein>
<comment type="caution">
    <text evidence="3">The sequence shown here is derived from an EMBL/GenBank/DDBJ whole genome shotgun (WGS) entry which is preliminary data.</text>
</comment>
<keyword evidence="4" id="KW-1185">Reference proteome</keyword>